<gene>
    <name evidence="1" type="ordered locus">Dshi_1441</name>
</gene>
<protein>
    <submittedName>
        <fullName evidence="1">Uncharacterized protein</fullName>
    </submittedName>
</protein>
<dbReference type="RefSeq" id="WP_012178113.1">
    <property type="nucleotide sequence ID" value="NC_009952.1"/>
</dbReference>
<dbReference type="STRING" id="398580.Dshi_1441"/>
<organism evidence="1 2">
    <name type="scientific">Dinoroseobacter shibae (strain DSM 16493 / NCIMB 14021 / DFL 12)</name>
    <dbReference type="NCBI Taxonomy" id="398580"/>
    <lineage>
        <taxon>Bacteria</taxon>
        <taxon>Pseudomonadati</taxon>
        <taxon>Pseudomonadota</taxon>
        <taxon>Alphaproteobacteria</taxon>
        <taxon>Rhodobacterales</taxon>
        <taxon>Roseobacteraceae</taxon>
        <taxon>Dinoroseobacter</taxon>
    </lineage>
</organism>
<dbReference type="OrthoDB" id="116741at2"/>
<evidence type="ECO:0000313" key="1">
    <source>
        <dbReference type="EMBL" id="ABV93183.1"/>
    </source>
</evidence>
<accession>A8LJG1</accession>
<dbReference type="HOGENOM" id="CLU_035206_0_0_5"/>
<evidence type="ECO:0000313" key="2">
    <source>
        <dbReference type="Proteomes" id="UP000006833"/>
    </source>
</evidence>
<dbReference type="KEGG" id="dsh:Dshi_1441"/>
<keyword evidence="2" id="KW-1185">Reference proteome</keyword>
<name>A8LJG1_DINSH</name>
<dbReference type="Proteomes" id="UP000006833">
    <property type="component" value="Chromosome"/>
</dbReference>
<dbReference type="EMBL" id="CP000830">
    <property type="protein sequence ID" value="ABV93183.1"/>
    <property type="molecule type" value="Genomic_DNA"/>
</dbReference>
<reference evidence="2" key="1">
    <citation type="journal article" date="2010" name="ISME J.">
        <title>The complete genome sequence of the algal symbiont Dinoroseobacter shibae: a hitchhiker's guide to life in the sea.</title>
        <authorList>
            <person name="Wagner-Dobler I."/>
            <person name="Ballhausen B."/>
            <person name="Berger M."/>
            <person name="Brinkhoff T."/>
            <person name="Buchholz I."/>
            <person name="Bunk B."/>
            <person name="Cypionka H."/>
            <person name="Daniel R."/>
            <person name="Drepper T."/>
            <person name="Gerdts G."/>
            <person name="Hahnke S."/>
            <person name="Han C."/>
            <person name="Jahn D."/>
            <person name="Kalhoefer D."/>
            <person name="Kiss H."/>
            <person name="Klenk H.P."/>
            <person name="Kyrpides N."/>
            <person name="Liebl W."/>
            <person name="Liesegang H."/>
            <person name="Meincke L."/>
            <person name="Pati A."/>
            <person name="Petersen J."/>
            <person name="Piekarski T."/>
            <person name="Pommerenke C."/>
            <person name="Pradella S."/>
            <person name="Pukall R."/>
            <person name="Rabus R."/>
            <person name="Stackebrandt E."/>
            <person name="Thole S."/>
            <person name="Thompson L."/>
            <person name="Tielen P."/>
            <person name="Tomasch J."/>
            <person name="von Jan M."/>
            <person name="Wanphrut N."/>
            <person name="Wichels A."/>
            <person name="Zech H."/>
            <person name="Simon M."/>
        </authorList>
    </citation>
    <scope>NUCLEOTIDE SEQUENCE [LARGE SCALE GENOMIC DNA]</scope>
    <source>
        <strain evidence="2">DSM 16493 / NCIMB 14021 / DFL 12</strain>
    </source>
</reference>
<dbReference type="AlphaFoldDB" id="A8LJG1"/>
<dbReference type="eggNOG" id="ENOG502Z8EJ">
    <property type="taxonomic scope" value="Bacteria"/>
</dbReference>
<sequence>MHNKFTVVARVRPGHQAEIVEMLRGRNFVYPGADAESFGFQDIASLHYASVCLYDDPEDGWSLLCEHNVDGGIGDYLRVLIDTAERRDAGLFLRTLYGHCEGFDGTSLDGLHNYLHSRVHRPVAGFISAVNMTRDQIRLDAAVHDVADRVLGEGGVPMSAAQAQAAVLAALDADAGTQGRWHSLEDPGVDLPTGDKLKMGLALLGNGVAFLGLALWNLIPERAARTDRARPDPDLRRSLEIGEDFVPTNHMLSVVHVHTDAGRFLAKHAAFGMLRALVALVFNKSFLGEINTIHFAHWAFANNNRRLIFVSNYDGSWRSYLDDFTLKASNGLNLAWAHSRWFPKTWAMIWGGASKGPQFINFARRSMYPTLMWYNAYPELSVTNIARNRALRAALKEARKGSADTSWLELV</sequence>
<proteinExistence type="predicted"/>